<evidence type="ECO:0000313" key="1">
    <source>
        <dbReference type="EMBL" id="OEZ97396.1"/>
    </source>
</evidence>
<organism evidence="1 2">
    <name type="scientific">Duganella phyllosphaerae</name>
    <dbReference type="NCBI Taxonomy" id="762836"/>
    <lineage>
        <taxon>Bacteria</taxon>
        <taxon>Pseudomonadati</taxon>
        <taxon>Pseudomonadota</taxon>
        <taxon>Betaproteobacteria</taxon>
        <taxon>Burkholderiales</taxon>
        <taxon>Oxalobacteraceae</taxon>
        <taxon>Telluria group</taxon>
        <taxon>Duganella</taxon>
    </lineage>
</organism>
<dbReference type="EMBL" id="LROM01000098">
    <property type="protein sequence ID" value="OEZ97396.1"/>
    <property type="molecule type" value="Genomic_DNA"/>
</dbReference>
<evidence type="ECO:0000313" key="2">
    <source>
        <dbReference type="Proteomes" id="UP000175989"/>
    </source>
</evidence>
<protein>
    <recommendedName>
        <fullName evidence="3">Conjugal transfer protein TraD</fullName>
    </recommendedName>
</protein>
<accession>A0A1E7WG11</accession>
<sequence>MNEHTTATVIPFPRDEAEEVGLDFNLAHQHLAVSKLHDALTPGFTAEFSPEEAEVAGAFREDALSEADAFDSALNAQA</sequence>
<evidence type="ECO:0008006" key="3">
    <source>
        <dbReference type="Google" id="ProtNLM"/>
    </source>
</evidence>
<dbReference type="Proteomes" id="UP000175989">
    <property type="component" value="Unassembled WGS sequence"/>
</dbReference>
<name>A0A1E7WG11_9BURK</name>
<proteinExistence type="predicted"/>
<keyword evidence="2" id="KW-1185">Reference proteome</keyword>
<dbReference type="AlphaFoldDB" id="A0A1E7WG11"/>
<comment type="caution">
    <text evidence="1">The sequence shown here is derived from an EMBL/GenBank/DDBJ whole genome shotgun (WGS) entry which is preliminary data.</text>
</comment>
<gene>
    <name evidence="1" type="ORF">DUPY_35970</name>
</gene>
<reference evidence="2" key="1">
    <citation type="journal article" date="2016" name="Front. Microbiol.">
        <title>Molecular Keys to the Janthinobacterium and Duganella spp. Interaction with the Plant Pathogen Fusarium graminearum.</title>
        <authorList>
            <person name="Haack F.S."/>
            <person name="Poehlein A."/>
            <person name="Kroger C."/>
            <person name="Voigt C.A."/>
            <person name="Piepenbring M."/>
            <person name="Bode H.B."/>
            <person name="Daniel R."/>
            <person name="Schafer W."/>
            <person name="Streit W.R."/>
        </authorList>
    </citation>
    <scope>NUCLEOTIDE SEQUENCE [LARGE SCALE GENOMIC DNA]</scope>
    <source>
        <strain evidence="2">T54</strain>
    </source>
</reference>
<dbReference type="RefSeq" id="WP_070249771.1">
    <property type="nucleotide sequence ID" value="NZ_LROM01000098.1"/>
</dbReference>